<keyword evidence="4" id="KW-0676">Redox-active center</keyword>
<dbReference type="Pfam" id="PF13905">
    <property type="entry name" value="Thioredoxin_8"/>
    <property type="match status" value="1"/>
</dbReference>
<dbReference type="AlphaFoldDB" id="A0A382AVA4"/>
<reference evidence="6" key="1">
    <citation type="submission" date="2018-05" db="EMBL/GenBank/DDBJ databases">
        <authorList>
            <person name="Lanie J.A."/>
            <person name="Ng W.-L."/>
            <person name="Kazmierczak K.M."/>
            <person name="Andrzejewski T.M."/>
            <person name="Davidsen T.M."/>
            <person name="Wayne K.J."/>
            <person name="Tettelin H."/>
            <person name="Glass J.I."/>
            <person name="Rusch D."/>
            <person name="Podicherti R."/>
            <person name="Tsui H.-C.T."/>
            <person name="Winkler M.E."/>
        </authorList>
    </citation>
    <scope>NUCLEOTIDE SEQUENCE</scope>
</reference>
<evidence type="ECO:0000256" key="2">
    <source>
        <dbReference type="ARBA" id="ARBA00022748"/>
    </source>
</evidence>
<dbReference type="InterPro" id="IPR012336">
    <property type="entry name" value="Thioredoxin-like_fold"/>
</dbReference>
<dbReference type="InterPro" id="IPR036249">
    <property type="entry name" value="Thioredoxin-like_sf"/>
</dbReference>
<evidence type="ECO:0000256" key="1">
    <source>
        <dbReference type="ARBA" id="ARBA00004196"/>
    </source>
</evidence>
<dbReference type="EMBL" id="UINC01026964">
    <property type="protein sequence ID" value="SVB05368.1"/>
    <property type="molecule type" value="Genomic_DNA"/>
</dbReference>
<evidence type="ECO:0000259" key="5">
    <source>
        <dbReference type="PROSITE" id="PS51352"/>
    </source>
</evidence>
<proteinExistence type="predicted"/>
<organism evidence="6">
    <name type="scientific">marine metagenome</name>
    <dbReference type="NCBI Taxonomy" id="408172"/>
    <lineage>
        <taxon>unclassified sequences</taxon>
        <taxon>metagenomes</taxon>
        <taxon>ecological metagenomes</taxon>
    </lineage>
</organism>
<dbReference type="GO" id="GO:0017004">
    <property type="term" value="P:cytochrome complex assembly"/>
    <property type="evidence" value="ECO:0007669"/>
    <property type="project" value="UniProtKB-KW"/>
</dbReference>
<keyword evidence="2" id="KW-0201">Cytochrome c-type biogenesis</keyword>
<keyword evidence="3" id="KW-1015">Disulfide bond</keyword>
<dbReference type="GO" id="GO:0030313">
    <property type="term" value="C:cell envelope"/>
    <property type="evidence" value="ECO:0007669"/>
    <property type="project" value="UniProtKB-SubCell"/>
</dbReference>
<feature type="domain" description="Thioredoxin" evidence="5">
    <location>
        <begin position="303"/>
        <end position="443"/>
    </location>
</feature>
<dbReference type="PANTHER" id="PTHR42852:SF6">
    <property type="entry name" value="THIOL:DISULFIDE INTERCHANGE PROTEIN DSBE"/>
    <property type="match status" value="1"/>
</dbReference>
<evidence type="ECO:0000313" key="6">
    <source>
        <dbReference type="EMBL" id="SVB05368.1"/>
    </source>
</evidence>
<name>A0A382AVA4_9ZZZZ</name>
<accession>A0A382AVA4</accession>
<dbReference type="SUPFAM" id="SSF52833">
    <property type="entry name" value="Thioredoxin-like"/>
    <property type="match status" value="1"/>
</dbReference>
<sequence length="443" mass="51911">MKILISLLLFMLTNLYSQHIHGRFMDAEVFGKTVYLYDMFRGDGKPIDKANINNQGNFSFSERKFELGFYRVQGKDIKPFIVVLNPMETEVEIKVNKKEDSEHVIALKSMENIAFNRHFYLLTNIYDRLESLLFAMSFPENNSTTNASEMEEEFQRLSKYITAAMMDITSNYSNTFSYEILNDLKPFYYDNYDTRLNKYFRSGTMKNSKFLRSPLTYIKTRNYLRYYSGENSVDMRIAIDEILLASHENYEVYRYCINEILLFLDRQGQIEFIEYVTSEYIDDEFDIITKPSLRKKIEGMSKLTVGTVAPDLFIPDVNGNEVGLHDLYKNNKLNLLFFWSSRCPHCMKTLPKIQKIYENYRSAGIEVVAISIDKKEEEWHKAITQENLKWINVSSLKGWGSKSTDVYYVSSTPTFYLIDNNTKIVGRPDGIEEVINQVDNLLR</sequence>
<comment type="subcellular location">
    <subcellularLocation>
        <location evidence="1">Cell envelope</location>
    </subcellularLocation>
</comment>
<dbReference type="InterPro" id="IPR013766">
    <property type="entry name" value="Thioredoxin_domain"/>
</dbReference>
<gene>
    <name evidence="6" type="ORF">METZ01_LOCUS158222</name>
</gene>
<dbReference type="InterPro" id="IPR050553">
    <property type="entry name" value="Thioredoxin_ResA/DsbE_sf"/>
</dbReference>
<evidence type="ECO:0000256" key="3">
    <source>
        <dbReference type="ARBA" id="ARBA00023157"/>
    </source>
</evidence>
<protein>
    <recommendedName>
        <fullName evidence="5">Thioredoxin domain-containing protein</fullName>
    </recommendedName>
</protein>
<dbReference type="PANTHER" id="PTHR42852">
    <property type="entry name" value="THIOL:DISULFIDE INTERCHANGE PROTEIN DSBE"/>
    <property type="match status" value="1"/>
</dbReference>
<dbReference type="CDD" id="cd02966">
    <property type="entry name" value="TlpA_like_family"/>
    <property type="match status" value="1"/>
</dbReference>
<dbReference type="Gene3D" id="3.40.30.10">
    <property type="entry name" value="Glutaredoxin"/>
    <property type="match status" value="1"/>
</dbReference>
<evidence type="ECO:0000256" key="4">
    <source>
        <dbReference type="ARBA" id="ARBA00023284"/>
    </source>
</evidence>
<dbReference type="PROSITE" id="PS51352">
    <property type="entry name" value="THIOREDOXIN_2"/>
    <property type="match status" value="1"/>
</dbReference>